<dbReference type="PROSITE" id="PS51736">
    <property type="entry name" value="RECOMBINASES_3"/>
    <property type="match status" value="1"/>
</dbReference>
<dbReference type="OrthoDB" id="3405463at2"/>
<dbReference type="EMBL" id="FNOK01000045">
    <property type="protein sequence ID" value="SDZ06890.1"/>
    <property type="molecule type" value="Genomic_DNA"/>
</dbReference>
<evidence type="ECO:0000313" key="3">
    <source>
        <dbReference type="Proteomes" id="UP000199529"/>
    </source>
</evidence>
<dbReference type="AlphaFoldDB" id="A0A1H3Q0W4"/>
<protein>
    <submittedName>
        <fullName evidence="2">Resolvase, N terminal domain</fullName>
    </submittedName>
</protein>
<name>A0A1H3Q0W4_9PSEU</name>
<accession>A0A1H3Q0W4</accession>
<feature type="domain" description="Resolvase/invertase-type recombinase catalytic" evidence="1">
    <location>
        <begin position="1"/>
        <end position="83"/>
    </location>
</feature>
<reference evidence="3" key="1">
    <citation type="submission" date="2016-10" db="EMBL/GenBank/DDBJ databases">
        <authorList>
            <person name="Varghese N."/>
            <person name="Submissions S."/>
        </authorList>
    </citation>
    <scope>NUCLEOTIDE SEQUENCE [LARGE SCALE GENOMIC DNA]</scope>
    <source>
        <strain evidence="3">CGMCC 4.3530</strain>
    </source>
</reference>
<organism evidence="2 3">
    <name type="scientific">Saccharopolyspora shandongensis</name>
    <dbReference type="NCBI Taxonomy" id="418495"/>
    <lineage>
        <taxon>Bacteria</taxon>
        <taxon>Bacillati</taxon>
        <taxon>Actinomycetota</taxon>
        <taxon>Actinomycetes</taxon>
        <taxon>Pseudonocardiales</taxon>
        <taxon>Pseudonocardiaceae</taxon>
        <taxon>Saccharopolyspora</taxon>
    </lineage>
</organism>
<dbReference type="Proteomes" id="UP000199529">
    <property type="component" value="Unassembled WGS sequence"/>
</dbReference>
<dbReference type="STRING" id="418495.SAMN05216215_10453"/>
<evidence type="ECO:0000313" key="2">
    <source>
        <dbReference type="EMBL" id="SDZ06890.1"/>
    </source>
</evidence>
<proteinExistence type="predicted"/>
<gene>
    <name evidence="2" type="ORF">SAMN05216215_10453</name>
</gene>
<dbReference type="Pfam" id="PF00239">
    <property type="entry name" value="Resolvase"/>
    <property type="match status" value="1"/>
</dbReference>
<evidence type="ECO:0000259" key="1">
    <source>
        <dbReference type="PROSITE" id="PS51736"/>
    </source>
</evidence>
<dbReference type="SUPFAM" id="SSF53041">
    <property type="entry name" value="Resolvase-like"/>
    <property type="match status" value="1"/>
</dbReference>
<dbReference type="RefSeq" id="WP_093273862.1">
    <property type="nucleotide sequence ID" value="NZ_FNOK01000045.1"/>
</dbReference>
<keyword evidence="3" id="KW-1185">Reference proteome</keyword>
<dbReference type="GO" id="GO:0000150">
    <property type="term" value="F:DNA strand exchange activity"/>
    <property type="evidence" value="ECO:0007669"/>
    <property type="project" value="InterPro"/>
</dbReference>
<dbReference type="GO" id="GO:0003677">
    <property type="term" value="F:DNA binding"/>
    <property type="evidence" value="ECO:0007669"/>
    <property type="project" value="InterPro"/>
</dbReference>
<sequence>MRSGDMLTLQEADRLGRNLLEGLIMLNELFEQGVAVKILDGIAAGEHTERSLILDLALALAEDRRRDIVRKTRNGLESAARQGRTGG</sequence>
<dbReference type="InterPro" id="IPR036162">
    <property type="entry name" value="Resolvase-like_N_sf"/>
</dbReference>
<dbReference type="Gene3D" id="3.40.50.1390">
    <property type="entry name" value="Resolvase, N-terminal catalytic domain"/>
    <property type="match status" value="1"/>
</dbReference>
<dbReference type="InterPro" id="IPR006119">
    <property type="entry name" value="Resolv_N"/>
</dbReference>